<protein>
    <submittedName>
        <fullName evidence="2">Uncharacterized protein</fullName>
    </submittedName>
</protein>
<dbReference type="Proteomes" id="UP001341840">
    <property type="component" value="Unassembled WGS sequence"/>
</dbReference>
<dbReference type="EMBL" id="JASCZI010090760">
    <property type="protein sequence ID" value="MED6146156.1"/>
    <property type="molecule type" value="Genomic_DNA"/>
</dbReference>
<gene>
    <name evidence="2" type="ORF">PIB30_031970</name>
</gene>
<evidence type="ECO:0000256" key="1">
    <source>
        <dbReference type="SAM" id="MobiDB-lite"/>
    </source>
</evidence>
<feature type="region of interest" description="Disordered" evidence="1">
    <location>
        <begin position="1"/>
        <end position="23"/>
    </location>
</feature>
<proteinExistence type="predicted"/>
<accession>A0ABU6TD35</accession>
<organism evidence="2 3">
    <name type="scientific">Stylosanthes scabra</name>
    <dbReference type="NCBI Taxonomy" id="79078"/>
    <lineage>
        <taxon>Eukaryota</taxon>
        <taxon>Viridiplantae</taxon>
        <taxon>Streptophyta</taxon>
        <taxon>Embryophyta</taxon>
        <taxon>Tracheophyta</taxon>
        <taxon>Spermatophyta</taxon>
        <taxon>Magnoliopsida</taxon>
        <taxon>eudicotyledons</taxon>
        <taxon>Gunneridae</taxon>
        <taxon>Pentapetalae</taxon>
        <taxon>rosids</taxon>
        <taxon>fabids</taxon>
        <taxon>Fabales</taxon>
        <taxon>Fabaceae</taxon>
        <taxon>Papilionoideae</taxon>
        <taxon>50 kb inversion clade</taxon>
        <taxon>dalbergioids sensu lato</taxon>
        <taxon>Dalbergieae</taxon>
        <taxon>Pterocarpus clade</taxon>
        <taxon>Stylosanthes</taxon>
    </lineage>
</organism>
<feature type="compositionally biased region" description="Basic and acidic residues" evidence="1">
    <location>
        <begin position="1"/>
        <end position="20"/>
    </location>
</feature>
<comment type="caution">
    <text evidence="2">The sequence shown here is derived from an EMBL/GenBank/DDBJ whole genome shotgun (WGS) entry which is preliminary data.</text>
</comment>
<name>A0ABU6TD35_9FABA</name>
<evidence type="ECO:0000313" key="2">
    <source>
        <dbReference type="EMBL" id="MED6146156.1"/>
    </source>
</evidence>
<evidence type="ECO:0000313" key="3">
    <source>
        <dbReference type="Proteomes" id="UP001341840"/>
    </source>
</evidence>
<sequence length="159" mass="18387">MPRFKCGEAKSQRKWPERARGAKRSQQNLEGHCWSLCVRITWSHAYALKRGRHAQMLITAPMEHGYNTGQEGNLDDLTRYGLGGHYATNEDPSMNSWSDNVVRYEPMVANAFSGLETLEENDEEEHHESNIEAQRFYHLLESVRNRIPKQEVSDLRKAT</sequence>
<keyword evidence="3" id="KW-1185">Reference proteome</keyword>
<reference evidence="2 3" key="1">
    <citation type="journal article" date="2023" name="Plants (Basel)">
        <title>Bridging the Gap: Combining Genomics and Transcriptomics Approaches to Understand Stylosanthes scabra, an Orphan Legume from the Brazilian Caatinga.</title>
        <authorList>
            <person name="Ferreira-Neto J.R.C."/>
            <person name="da Silva M.D."/>
            <person name="Binneck E."/>
            <person name="de Melo N.F."/>
            <person name="da Silva R.H."/>
            <person name="de Melo A.L.T.M."/>
            <person name="Pandolfi V."/>
            <person name="Bustamante F.O."/>
            <person name="Brasileiro-Vidal A.C."/>
            <person name="Benko-Iseppon A.M."/>
        </authorList>
    </citation>
    <scope>NUCLEOTIDE SEQUENCE [LARGE SCALE GENOMIC DNA]</scope>
    <source>
        <tissue evidence="2">Leaves</tissue>
    </source>
</reference>